<keyword evidence="4" id="KW-1185">Reference proteome</keyword>
<accession>A0AAV2G2Z7</accession>
<dbReference type="PROSITE" id="PS00028">
    <property type="entry name" value="ZINC_FINGER_C2H2_1"/>
    <property type="match status" value="2"/>
</dbReference>
<dbReference type="SMART" id="SM00355">
    <property type="entry name" value="ZnF_C2H2"/>
    <property type="match status" value="2"/>
</dbReference>
<organism evidence="3 4">
    <name type="scientific">Linum trigynum</name>
    <dbReference type="NCBI Taxonomy" id="586398"/>
    <lineage>
        <taxon>Eukaryota</taxon>
        <taxon>Viridiplantae</taxon>
        <taxon>Streptophyta</taxon>
        <taxon>Embryophyta</taxon>
        <taxon>Tracheophyta</taxon>
        <taxon>Spermatophyta</taxon>
        <taxon>Magnoliopsida</taxon>
        <taxon>eudicotyledons</taxon>
        <taxon>Gunneridae</taxon>
        <taxon>Pentapetalae</taxon>
        <taxon>rosids</taxon>
        <taxon>fabids</taxon>
        <taxon>Malpighiales</taxon>
        <taxon>Linaceae</taxon>
        <taxon>Linum</taxon>
    </lineage>
</organism>
<evidence type="ECO:0000256" key="1">
    <source>
        <dbReference type="PROSITE-ProRule" id="PRU00042"/>
    </source>
</evidence>
<feature type="domain" description="C2H2-type" evidence="2">
    <location>
        <begin position="86"/>
        <end position="114"/>
    </location>
</feature>
<name>A0AAV2G2Z7_9ROSI</name>
<keyword evidence="1" id="KW-0479">Metal-binding</keyword>
<reference evidence="3 4" key="1">
    <citation type="submission" date="2024-04" db="EMBL/GenBank/DDBJ databases">
        <authorList>
            <person name="Fracassetti M."/>
        </authorList>
    </citation>
    <scope>NUCLEOTIDE SEQUENCE [LARGE SCALE GENOMIC DNA]</scope>
</reference>
<evidence type="ECO:0000313" key="4">
    <source>
        <dbReference type="Proteomes" id="UP001497516"/>
    </source>
</evidence>
<dbReference type="Proteomes" id="UP001497516">
    <property type="component" value="Chromosome 8"/>
</dbReference>
<dbReference type="PROSITE" id="PS50157">
    <property type="entry name" value="ZINC_FINGER_C2H2_2"/>
    <property type="match status" value="1"/>
</dbReference>
<evidence type="ECO:0000259" key="2">
    <source>
        <dbReference type="PROSITE" id="PS50157"/>
    </source>
</evidence>
<keyword evidence="1" id="KW-0862">Zinc</keyword>
<dbReference type="AlphaFoldDB" id="A0AAV2G2Z7"/>
<dbReference type="EMBL" id="OZ034821">
    <property type="protein sequence ID" value="CAL1404911.1"/>
    <property type="molecule type" value="Genomic_DNA"/>
</dbReference>
<protein>
    <recommendedName>
        <fullName evidence="2">C2H2-type domain-containing protein</fullName>
    </recommendedName>
</protein>
<dbReference type="GO" id="GO:0008270">
    <property type="term" value="F:zinc ion binding"/>
    <property type="evidence" value="ECO:0007669"/>
    <property type="project" value="UniProtKB-KW"/>
</dbReference>
<gene>
    <name evidence="3" type="ORF">LTRI10_LOCUS44726</name>
</gene>
<sequence length="117" mass="13605">MAANNADADAAPPPPPPEVFRCGGCPREFPTAWDRMMHERDDHHQGFYDVSPWCNLCGIVIEDDHGVVSHQQNGDTSCQKKYNANFTCVYCKRAFCVMDKLNEHYRRRHAWQYARRF</sequence>
<proteinExistence type="predicted"/>
<dbReference type="InterPro" id="IPR013087">
    <property type="entry name" value="Znf_C2H2_type"/>
</dbReference>
<keyword evidence="1" id="KW-0863">Zinc-finger</keyword>
<evidence type="ECO:0000313" key="3">
    <source>
        <dbReference type="EMBL" id="CAL1404911.1"/>
    </source>
</evidence>